<dbReference type="Gene3D" id="3.40.50.1820">
    <property type="entry name" value="alpha/beta hydrolase"/>
    <property type="match status" value="1"/>
</dbReference>
<dbReference type="PANTHER" id="PTHR48098">
    <property type="entry name" value="ENTEROCHELIN ESTERASE-RELATED"/>
    <property type="match status" value="1"/>
</dbReference>
<reference evidence="1" key="1">
    <citation type="submission" date="2018-05" db="EMBL/GenBank/DDBJ databases">
        <authorList>
            <person name="Lanie J.A."/>
            <person name="Ng W.-L."/>
            <person name="Kazmierczak K.M."/>
            <person name="Andrzejewski T.M."/>
            <person name="Davidsen T.M."/>
            <person name="Wayne K.J."/>
            <person name="Tettelin H."/>
            <person name="Glass J.I."/>
            <person name="Rusch D."/>
            <person name="Podicherti R."/>
            <person name="Tsui H.-C.T."/>
            <person name="Winkler M.E."/>
        </authorList>
    </citation>
    <scope>NUCLEOTIDE SEQUENCE</scope>
</reference>
<dbReference type="SUPFAM" id="SSF53474">
    <property type="entry name" value="alpha/beta-Hydrolases"/>
    <property type="match status" value="1"/>
</dbReference>
<organism evidence="1">
    <name type="scientific">marine metagenome</name>
    <dbReference type="NCBI Taxonomy" id="408172"/>
    <lineage>
        <taxon>unclassified sequences</taxon>
        <taxon>metagenomes</taxon>
        <taxon>ecological metagenomes</taxon>
    </lineage>
</organism>
<protein>
    <recommendedName>
        <fullName evidence="2">Esterase</fullName>
    </recommendedName>
</protein>
<proteinExistence type="predicted"/>
<name>A0A381S8I2_9ZZZZ</name>
<evidence type="ECO:0008006" key="2">
    <source>
        <dbReference type="Google" id="ProtNLM"/>
    </source>
</evidence>
<dbReference type="InterPro" id="IPR050583">
    <property type="entry name" value="Mycobacterial_A85_antigen"/>
</dbReference>
<gene>
    <name evidence="1" type="ORF">METZ01_LOCUS51401</name>
</gene>
<dbReference type="InterPro" id="IPR029058">
    <property type="entry name" value="AB_hydrolase_fold"/>
</dbReference>
<dbReference type="InterPro" id="IPR000801">
    <property type="entry name" value="Esterase-like"/>
</dbReference>
<sequence length="568" mass="65205">MAILLSFVVAVVPLSAGKLKFVINYPTEQDGNILEGRVLLMLAKSDESEPRFQITYQNHTGLIYGVDALGKKPKGGVVIDGTVFGYPIESLDNIPAGEYWVQGLLHTYETFNLKTGHTVKLPMDNGEGQKWNRSPGNLYSTPKKIFLDPDKKKSVKITLDQVIPPIEPPEDTKYIKHIQMQSKLLTEFWGRPMYLGAHVLLPEGFDEHPDAKYPLMIFHGHYPHDFGSFRTEPPDPDLEPKYSARFDWEGYNKTVQEYDYQFYKEWTGPDFPRVLVIKIQHQNPYYDDSYAVNSANIGPYGDAITYELIPYIEEKFRGIGEGWARFLYGGSTGGWEALAAQTFYPDEYNGCFAACPDPIDFRAYCLVNIYEDENAYFKGGPFKKVETPAHRNYLGEVNATMKQMNHVELAIGTNSRSGDQWDIWQAVYSPMASDGYPKPIWDKKSGKIDKEVADYWKENYDLRYVLERDWAKIGPKLEGKIHVYCGDMDNYYLNNAVYLMEEFLEGTTDPYYNGEVDYGDRAEHCWNGDQTRPNALSRLRYNQMFIPKAVERMEKTAPSGADLKSWRY</sequence>
<accession>A0A381S8I2</accession>
<dbReference type="PANTHER" id="PTHR48098:SF3">
    <property type="entry name" value="IRON(III) ENTEROBACTIN ESTERASE"/>
    <property type="match status" value="1"/>
</dbReference>
<dbReference type="AlphaFoldDB" id="A0A381S8I2"/>
<evidence type="ECO:0000313" key="1">
    <source>
        <dbReference type="EMBL" id="SUZ98547.1"/>
    </source>
</evidence>
<dbReference type="Pfam" id="PF00756">
    <property type="entry name" value="Esterase"/>
    <property type="match status" value="1"/>
</dbReference>
<dbReference type="EMBL" id="UINC01002614">
    <property type="protein sequence ID" value="SUZ98547.1"/>
    <property type="molecule type" value="Genomic_DNA"/>
</dbReference>